<dbReference type="InterPro" id="IPR001279">
    <property type="entry name" value="Metallo-B-lactamas"/>
</dbReference>
<evidence type="ECO:0000259" key="1">
    <source>
        <dbReference type="Pfam" id="PF00753"/>
    </source>
</evidence>
<dbReference type="RefSeq" id="WP_025837733.1">
    <property type="nucleotide sequence ID" value="NZ_FUWL01000005.1"/>
</dbReference>
<sequence length="425" mass="49266">MNIIKRFFHPVGQGAFYSEHFYTSDGGSYKVVYDCGTTPLSAERKKVIKQEVIEQAFSKKDTIDILFISHLDWDHISLIPTLIESVKEVRNVVLPHVDNDYPILLSLVNFPKALKDIKGKVVQIITSPEEYFNKETKVWRIRSVEEDVPRENMNQDILFLDQDTSSIDPLLSSGKKLSLKGLKFWCYIPFNYYSSKEFREELAKKLCNDKDFQEYFKNTLGVERDISVEEALDVLRDPQKVNDIIKDKSVKTKLKDDIYDQLEGKINPHSLVLYSGPIEQKAYRNHFYHQKVEQAHNQLYHNLTTCSISCSDFLKDDHSLKWRVACIYNGDSNYEEKKLKKWLDGLWNNVGTIQIAHHGSKRSHDFDCPRGTSFLCPISYGTSNTYGHPSSDVLIDLAIKKRFPICITEHIDSKFIQIIFVIFSE</sequence>
<dbReference type="Gene3D" id="3.60.15.10">
    <property type="entry name" value="Ribonuclease Z/Hydroxyacylglutathione hydrolase-like"/>
    <property type="match status" value="1"/>
</dbReference>
<reference evidence="2 3" key="1">
    <citation type="submission" date="2017-02" db="EMBL/GenBank/DDBJ databases">
        <authorList>
            <person name="Peterson S.W."/>
        </authorList>
    </citation>
    <scope>NUCLEOTIDE SEQUENCE [LARGE SCALE GENOMIC DNA]</scope>
    <source>
        <strain evidence="2 3">ATCC 700135</strain>
    </source>
</reference>
<evidence type="ECO:0000313" key="3">
    <source>
        <dbReference type="Proteomes" id="UP000189956"/>
    </source>
</evidence>
<proteinExistence type="predicted"/>
<evidence type="ECO:0000313" key="2">
    <source>
        <dbReference type="EMBL" id="SJZ41556.1"/>
    </source>
</evidence>
<dbReference type="AlphaFoldDB" id="A0A1T4KGQ6"/>
<dbReference type="Pfam" id="PF00753">
    <property type="entry name" value="Lactamase_B"/>
    <property type="match status" value="1"/>
</dbReference>
<feature type="domain" description="Metallo-beta-lactamase" evidence="1">
    <location>
        <begin position="26"/>
        <end position="85"/>
    </location>
</feature>
<dbReference type="SUPFAM" id="SSF56281">
    <property type="entry name" value="Metallo-hydrolase/oxidoreductase"/>
    <property type="match status" value="1"/>
</dbReference>
<gene>
    <name evidence="2" type="ORF">SAMN02745205_00723</name>
</gene>
<dbReference type="InterPro" id="IPR036866">
    <property type="entry name" value="RibonucZ/Hydroxyglut_hydro"/>
</dbReference>
<accession>A0A1T4KGQ6</accession>
<protein>
    <recommendedName>
        <fullName evidence="1">Metallo-beta-lactamase domain-containing protein</fullName>
    </recommendedName>
</protein>
<organism evidence="2 3">
    <name type="scientific">Porphyromonas cangingivalis</name>
    <dbReference type="NCBI Taxonomy" id="36874"/>
    <lineage>
        <taxon>Bacteria</taxon>
        <taxon>Pseudomonadati</taxon>
        <taxon>Bacteroidota</taxon>
        <taxon>Bacteroidia</taxon>
        <taxon>Bacteroidales</taxon>
        <taxon>Porphyromonadaceae</taxon>
        <taxon>Porphyromonas</taxon>
    </lineage>
</organism>
<dbReference type="Proteomes" id="UP000189956">
    <property type="component" value="Unassembled WGS sequence"/>
</dbReference>
<name>A0A1T4KGQ6_PORCN</name>
<dbReference type="EMBL" id="FUWL01000005">
    <property type="protein sequence ID" value="SJZ41556.1"/>
    <property type="molecule type" value="Genomic_DNA"/>
</dbReference>